<dbReference type="Pfam" id="PF01425">
    <property type="entry name" value="Amidase"/>
    <property type="match status" value="1"/>
</dbReference>
<proteinExistence type="predicted"/>
<dbReference type="RefSeq" id="WP_191298605.1">
    <property type="nucleotide sequence ID" value="NZ_BNAR01000004.1"/>
</dbReference>
<evidence type="ECO:0000313" key="2">
    <source>
        <dbReference type="EMBL" id="GHH39343.1"/>
    </source>
</evidence>
<name>A0ABQ3MCA3_9PSEU</name>
<feature type="domain" description="Amidase" evidence="1">
    <location>
        <begin position="24"/>
        <end position="429"/>
    </location>
</feature>
<gene>
    <name evidence="2" type="ORF">GCM10017774_30830</name>
</gene>
<comment type="caution">
    <text evidence="2">The sequence shown here is derived from an EMBL/GenBank/DDBJ whole genome shotgun (WGS) entry which is preliminary data.</text>
</comment>
<dbReference type="InterPro" id="IPR020556">
    <property type="entry name" value="Amidase_CS"/>
</dbReference>
<evidence type="ECO:0000313" key="3">
    <source>
        <dbReference type="Proteomes" id="UP000605568"/>
    </source>
</evidence>
<dbReference type="PANTHER" id="PTHR11895:SF176">
    <property type="entry name" value="AMIDASE AMID-RELATED"/>
    <property type="match status" value="1"/>
</dbReference>
<sequence length="496" mass="51481">MNDPEWTVAGLGRALRSGALSSVEIVRRLLDGADARDEVLGVYLARFDDEAVAAAQAADAELAAGVDRGPLHGIPLGIKDLITTREGPTTAQSSVDHPWRGVRSDADVITSLRAAGAVVLGKVSTMEFGVGGPIGQLGFRTPRNPWNTDHWTGGSSSGTGSGVAAGFFPAGLGTDTAGSIRGPAAYCGVTGLKPTYGLVPVAGCVPLAPGYDTVGPMARTAEDCALVLDALTSGRRHADLTGMLSGVTVGVDALVGRGTTASPTTLEAFAAAVDVLRAAGAVVRQVEVPWFEELTTTTVLGYLAEGFVEHQEGLRREWGAYAPQTRTALLTGALISAEERARLEEVRRAGREAMSTLFREVDLVVTPTTAGAAPAITDLPSLRTIDALYTPVWNATGQPALSVPMGFSETGLPLGLQIVGRHHAEAAVLNAGHAFQTRTDWHLRAPVAPPEETVRSLLAAAGLSEMSAAEVRTAAARLPGLRDRIAKAYNAVSPPV</sequence>
<dbReference type="InterPro" id="IPR036928">
    <property type="entry name" value="AS_sf"/>
</dbReference>
<dbReference type="PROSITE" id="PS00571">
    <property type="entry name" value="AMIDASES"/>
    <property type="match status" value="1"/>
</dbReference>
<reference evidence="3" key="1">
    <citation type="journal article" date="2019" name="Int. J. Syst. Evol. Microbiol.">
        <title>The Global Catalogue of Microorganisms (GCM) 10K type strain sequencing project: providing services to taxonomists for standard genome sequencing and annotation.</title>
        <authorList>
            <consortium name="The Broad Institute Genomics Platform"/>
            <consortium name="The Broad Institute Genome Sequencing Center for Infectious Disease"/>
            <person name="Wu L."/>
            <person name="Ma J."/>
        </authorList>
    </citation>
    <scope>NUCLEOTIDE SEQUENCE [LARGE SCALE GENOMIC DNA]</scope>
    <source>
        <strain evidence="3">CGMCC 4.7367</strain>
    </source>
</reference>
<dbReference type="EMBL" id="BNAR01000004">
    <property type="protein sequence ID" value="GHH39343.1"/>
    <property type="molecule type" value="Genomic_DNA"/>
</dbReference>
<protein>
    <submittedName>
        <fullName evidence="2">Amidase</fullName>
    </submittedName>
</protein>
<evidence type="ECO:0000259" key="1">
    <source>
        <dbReference type="Pfam" id="PF01425"/>
    </source>
</evidence>
<accession>A0ABQ3MCA3</accession>
<keyword evidence="3" id="KW-1185">Reference proteome</keyword>
<dbReference type="InterPro" id="IPR000120">
    <property type="entry name" value="Amidase"/>
</dbReference>
<organism evidence="2 3">
    <name type="scientific">Lentzea cavernae</name>
    <dbReference type="NCBI Taxonomy" id="2020703"/>
    <lineage>
        <taxon>Bacteria</taxon>
        <taxon>Bacillati</taxon>
        <taxon>Actinomycetota</taxon>
        <taxon>Actinomycetes</taxon>
        <taxon>Pseudonocardiales</taxon>
        <taxon>Pseudonocardiaceae</taxon>
        <taxon>Lentzea</taxon>
    </lineage>
</organism>
<dbReference type="Proteomes" id="UP000605568">
    <property type="component" value="Unassembled WGS sequence"/>
</dbReference>
<dbReference type="PANTHER" id="PTHR11895">
    <property type="entry name" value="TRANSAMIDASE"/>
    <property type="match status" value="1"/>
</dbReference>
<dbReference type="InterPro" id="IPR023631">
    <property type="entry name" value="Amidase_dom"/>
</dbReference>
<dbReference type="Gene3D" id="3.90.1300.10">
    <property type="entry name" value="Amidase signature (AS) domain"/>
    <property type="match status" value="1"/>
</dbReference>
<dbReference type="SUPFAM" id="SSF75304">
    <property type="entry name" value="Amidase signature (AS) enzymes"/>
    <property type="match status" value="1"/>
</dbReference>